<evidence type="ECO:0000256" key="7">
    <source>
        <dbReference type="SAM" id="Phobius"/>
    </source>
</evidence>
<dbReference type="GO" id="GO:0005774">
    <property type="term" value="C:vacuolar membrane"/>
    <property type="evidence" value="ECO:0007669"/>
    <property type="project" value="UniProtKB-SubCell"/>
</dbReference>
<feature type="transmembrane region" description="Helical" evidence="7">
    <location>
        <begin position="453"/>
        <end position="473"/>
    </location>
</feature>
<evidence type="ECO:0000256" key="4">
    <source>
        <dbReference type="ARBA" id="ARBA00022989"/>
    </source>
</evidence>
<feature type="transmembrane region" description="Helical" evidence="7">
    <location>
        <begin position="634"/>
        <end position="655"/>
    </location>
</feature>
<evidence type="ECO:0000256" key="2">
    <source>
        <dbReference type="ARBA" id="ARBA00008066"/>
    </source>
</evidence>
<keyword evidence="3 7" id="KW-0812">Transmembrane</keyword>
<feature type="transmembrane region" description="Helical" evidence="7">
    <location>
        <begin position="529"/>
        <end position="555"/>
    </location>
</feature>
<dbReference type="VEuPathDB" id="FungiDB:BON22_1558"/>
<dbReference type="GO" id="GO:0005302">
    <property type="term" value="F:L-tyrosine transmembrane transporter activity"/>
    <property type="evidence" value="ECO:0007669"/>
    <property type="project" value="TreeGrafter"/>
</dbReference>
<comment type="similarity">
    <text evidence="2">Belongs to the amino acid/polyamine transporter 2 family.</text>
</comment>
<keyword evidence="4 7" id="KW-1133">Transmembrane helix</keyword>
<evidence type="ECO:0000256" key="5">
    <source>
        <dbReference type="ARBA" id="ARBA00023136"/>
    </source>
</evidence>
<name>A0A061AL54_CYBFA</name>
<dbReference type="AlphaFoldDB" id="A0A061AL54"/>
<gene>
    <name evidence="9" type="ORF">CYFA0S_01e18624g</name>
</gene>
<accession>A0A061AL54</accession>
<proteinExistence type="inferred from homology"/>
<feature type="transmembrane region" description="Helical" evidence="7">
    <location>
        <begin position="576"/>
        <end position="594"/>
    </location>
</feature>
<dbReference type="InterPro" id="IPR013057">
    <property type="entry name" value="AA_transpt_TM"/>
</dbReference>
<dbReference type="Pfam" id="PF01490">
    <property type="entry name" value="Aa_trans"/>
    <property type="match status" value="1"/>
</dbReference>
<dbReference type="PANTHER" id="PTHR22950:SF666">
    <property type="entry name" value="VACUOLAR AMINO ACID TRANSPORTER 4"/>
    <property type="match status" value="1"/>
</dbReference>
<feature type="transmembrane region" description="Helical" evidence="7">
    <location>
        <begin position="349"/>
        <end position="368"/>
    </location>
</feature>
<feature type="transmembrane region" description="Helical" evidence="7">
    <location>
        <begin position="600"/>
        <end position="622"/>
    </location>
</feature>
<dbReference type="EMBL" id="LK052886">
    <property type="protein sequence ID" value="CDR37876.1"/>
    <property type="molecule type" value="Genomic_DNA"/>
</dbReference>
<sequence>MSLPRSINIDQRRRQSHTQSQSPLLSTSQIPAGSLAQSYAASRRLSTARLGSPILDNGIPSPRAPSVLHGNGTHASGLRNEGSIIPPVSASPQSTHSSQVYVDPHNPSFTSEQQDLRLIQDTTDVYFNNEDGLAKEGADITHGLKKGIRKSGSSLKRTRSFGDLFEGQRRESSASALIVPGGFRREFIVNKHRQLAVLNDEELKQVPFLTKNFMEFLYIYGHFAGEDFEDEFEDWDQSGDSAAISFDENTPLIQRDQNAQKPLRYQARGTTSTLKAFLIMLKSFVGTGVLFLPRAFSNGGLTFSIAMLSTFGIYSYYCYYILIASKNATGVSSFGDIGAKLYGSWFKQLILFSLILTQIGFACAYIIFTTENLTAFVRNVSGIQVSPGTFFFMQTIIFIPLSFIRNVSKLSLPSLIANFFILAGLLIVLFFTSKEIIENGVKPIEPYINKSEFSLFIGTAIFAFEGIGLIIPVQDSMRHPEKFPLVLMLVIITITIIMVSIATIGYLAYGEDIQTVILLNLPQTNFFVQLIQFFYSLAIMLSTPLQLFPAIALLEKLFFKKSESGKTNTKVKWYKNFARTCLVLVAMNIAFFGANDLDKFVSFVGCFACIPLVYMYPPLLHYVSCTQGKIGAKVLDAVLVVIGLVSMCYTSYQIMFG</sequence>
<evidence type="ECO:0000256" key="6">
    <source>
        <dbReference type="SAM" id="MobiDB-lite"/>
    </source>
</evidence>
<feature type="transmembrane region" description="Helical" evidence="7">
    <location>
        <begin position="380"/>
        <end position="403"/>
    </location>
</feature>
<reference evidence="9" key="1">
    <citation type="journal article" date="2014" name="Genome Announc.">
        <title>Genome sequence of the yeast Cyberlindnera fabianii (Hansenula fabianii).</title>
        <authorList>
            <person name="Freel K.C."/>
            <person name="Sarilar V."/>
            <person name="Neuveglise C."/>
            <person name="Devillers H."/>
            <person name="Friedrich A."/>
            <person name="Schacherer J."/>
        </authorList>
    </citation>
    <scope>NUCLEOTIDE SEQUENCE</scope>
    <source>
        <strain evidence="9">YJS4271</strain>
    </source>
</reference>
<keyword evidence="5 7" id="KW-0472">Membrane</keyword>
<feature type="transmembrane region" description="Helical" evidence="7">
    <location>
        <begin position="415"/>
        <end position="433"/>
    </location>
</feature>
<organism evidence="9">
    <name type="scientific">Cyberlindnera fabianii</name>
    <name type="common">Yeast</name>
    <name type="synonym">Hansenula fabianii</name>
    <dbReference type="NCBI Taxonomy" id="36022"/>
    <lineage>
        <taxon>Eukaryota</taxon>
        <taxon>Fungi</taxon>
        <taxon>Dikarya</taxon>
        <taxon>Ascomycota</taxon>
        <taxon>Saccharomycotina</taxon>
        <taxon>Saccharomycetes</taxon>
        <taxon>Phaffomycetales</taxon>
        <taxon>Phaffomycetaceae</taxon>
        <taxon>Cyberlindnera</taxon>
    </lineage>
</organism>
<evidence type="ECO:0000313" key="9">
    <source>
        <dbReference type="EMBL" id="CDR37876.1"/>
    </source>
</evidence>
<feature type="transmembrane region" description="Helical" evidence="7">
    <location>
        <begin position="485"/>
        <end position="509"/>
    </location>
</feature>
<evidence type="ECO:0000256" key="3">
    <source>
        <dbReference type="ARBA" id="ARBA00022692"/>
    </source>
</evidence>
<protein>
    <submittedName>
        <fullName evidence="9">CYFA0S01e18624g1_1</fullName>
    </submittedName>
</protein>
<feature type="region of interest" description="Disordered" evidence="6">
    <location>
        <begin position="1"/>
        <end position="29"/>
    </location>
</feature>
<feature type="transmembrane region" description="Helical" evidence="7">
    <location>
        <begin position="302"/>
        <end position="322"/>
    </location>
</feature>
<feature type="region of interest" description="Disordered" evidence="6">
    <location>
        <begin position="52"/>
        <end position="99"/>
    </location>
</feature>
<dbReference type="PhylomeDB" id="A0A061AL54"/>
<feature type="transmembrane region" description="Helical" evidence="7">
    <location>
        <begin position="276"/>
        <end position="296"/>
    </location>
</feature>
<feature type="compositionally biased region" description="Low complexity" evidence="6">
    <location>
        <begin position="17"/>
        <end position="29"/>
    </location>
</feature>
<feature type="domain" description="Amino acid transporter transmembrane" evidence="8">
    <location>
        <begin position="270"/>
        <end position="655"/>
    </location>
</feature>
<feature type="compositionally biased region" description="Polar residues" evidence="6">
    <location>
        <begin position="90"/>
        <end position="99"/>
    </location>
</feature>
<dbReference type="PANTHER" id="PTHR22950">
    <property type="entry name" value="AMINO ACID TRANSPORTER"/>
    <property type="match status" value="1"/>
</dbReference>
<evidence type="ECO:0000256" key="1">
    <source>
        <dbReference type="ARBA" id="ARBA00004128"/>
    </source>
</evidence>
<comment type="subcellular location">
    <subcellularLocation>
        <location evidence="1">Vacuole membrane</location>
        <topology evidence="1">Multi-pass membrane protein</topology>
    </subcellularLocation>
</comment>
<evidence type="ECO:0000259" key="8">
    <source>
        <dbReference type="Pfam" id="PF01490"/>
    </source>
</evidence>
<dbReference type="OrthoDB" id="1684102at2759"/>